<keyword evidence="1" id="KW-0812">Transmembrane</keyword>
<organism evidence="2">
    <name type="scientific">bioreactor metagenome</name>
    <dbReference type="NCBI Taxonomy" id="1076179"/>
    <lineage>
        <taxon>unclassified sequences</taxon>
        <taxon>metagenomes</taxon>
        <taxon>ecological metagenomes</taxon>
    </lineage>
</organism>
<comment type="caution">
    <text evidence="2">The sequence shown here is derived from an EMBL/GenBank/DDBJ whole genome shotgun (WGS) entry which is preliminary data.</text>
</comment>
<evidence type="ECO:0008006" key="3">
    <source>
        <dbReference type="Google" id="ProtNLM"/>
    </source>
</evidence>
<sequence length="111" mass="12694">MLGHLIEVVTPIVIHLLELMGILIIIVGSIKAFYRFIVNMITKKFYPIKIEFAQSLTLALEFKLGAEILKTVIVRSMDEMYILAAIIVLRAILAFVIHWEMKADLESKIHN</sequence>
<evidence type="ECO:0000256" key="1">
    <source>
        <dbReference type="SAM" id="Phobius"/>
    </source>
</evidence>
<feature type="transmembrane region" description="Helical" evidence="1">
    <location>
        <begin position="80"/>
        <end position="99"/>
    </location>
</feature>
<keyword evidence="1" id="KW-1133">Transmembrane helix</keyword>
<feature type="transmembrane region" description="Helical" evidence="1">
    <location>
        <begin position="12"/>
        <end position="34"/>
    </location>
</feature>
<dbReference type="InterPro" id="IPR012427">
    <property type="entry name" value="DUF1622"/>
</dbReference>
<name>A0A644X6H2_9ZZZZ</name>
<dbReference type="AlphaFoldDB" id="A0A644X6H2"/>
<protein>
    <recommendedName>
        <fullName evidence="3">DUF1622 domain-containing protein</fullName>
    </recommendedName>
</protein>
<dbReference type="PANTHER" id="PTHR38468">
    <property type="entry name" value="SLL0939 PROTEIN"/>
    <property type="match status" value="1"/>
</dbReference>
<reference evidence="2" key="1">
    <citation type="submission" date="2019-08" db="EMBL/GenBank/DDBJ databases">
        <authorList>
            <person name="Kucharzyk K."/>
            <person name="Murdoch R.W."/>
            <person name="Higgins S."/>
            <person name="Loffler F."/>
        </authorList>
    </citation>
    <scope>NUCLEOTIDE SEQUENCE</scope>
</reference>
<keyword evidence="1" id="KW-0472">Membrane</keyword>
<accession>A0A644X6H2</accession>
<dbReference type="EMBL" id="VSSQ01001863">
    <property type="protein sequence ID" value="MPM11679.1"/>
    <property type="molecule type" value="Genomic_DNA"/>
</dbReference>
<proteinExistence type="predicted"/>
<dbReference type="Pfam" id="PF07784">
    <property type="entry name" value="DUF1622"/>
    <property type="match status" value="1"/>
</dbReference>
<dbReference type="PANTHER" id="PTHR38468:SF1">
    <property type="entry name" value="SLL0939 PROTEIN"/>
    <property type="match status" value="1"/>
</dbReference>
<gene>
    <name evidence="2" type="ORF">SDC9_58029</name>
</gene>
<evidence type="ECO:0000313" key="2">
    <source>
        <dbReference type="EMBL" id="MPM11679.1"/>
    </source>
</evidence>